<dbReference type="InterPro" id="IPR000719">
    <property type="entry name" value="Prot_kinase_dom"/>
</dbReference>
<proteinExistence type="predicted"/>
<dbReference type="RefSeq" id="WP_189355976.1">
    <property type="nucleotide sequence ID" value="NZ_BMYU01000002.1"/>
</dbReference>
<evidence type="ECO:0000259" key="6">
    <source>
        <dbReference type="PROSITE" id="PS50011"/>
    </source>
</evidence>
<keyword evidence="8" id="KW-1185">Reference proteome</keyword>
<dbReference type="InterPro" id="IPR045269">
    <property type="entry name" value="Atg1-like"/>
</dbReference>
<dbReference type="PROSITE" id="PS00108">
    <property type="entry name" value="PROTEIN_KINASE_ST"/>
    <property type="match status" value="1"/>
</dbReference>
<dbReference type="PANTHER" id="PTHR24348">
    <property type="entry name" value="SERINE/THREONINE-PROTEIN KINASE UNC-51-RELATED"/>
    <property type="match status" value="1"/>
</dbReference>
<keyword evidence="5" id="KW-0472">Membrane</keyword>
<organism evidence="7 8">
    <name type="scientific">Undibacterium squillarum</name>
    <dbReference type="NCBI Taxonomy" id="1131567"/>
    <lineage>
        <taxon>Bacteria</taxon>
        <taxon>Pseudomonadati</taxon>
        <taxon>Pseudomonadota</taxon>
        <taxon>Betaproteobacteria</taxon>
        <taxon>Burkholderiales</taxon>
        <taxon>Oxalobacteraceae</taxon>
        <taxon>Undibacterium</taxon>
    </lineage>
</organism>
<protein>
    <recommendedName>
        <fullName evidence="6">Protein kinase domain-containing protein</fullName>
    </recommendedName>
</protein>
<accession>A0ABQ2XWB6</accession>
<dbReference type="InterPro" id="IPR011009">
    <property type="entry name" value="Kinase-like_dom_sf"/>
</dbReference>
<keyword evidence="5" id="KW-1133">Transmembrane helix</keyword>
<dbReference type="SUPFAM" id="SSF56112">
    <property type="entry name" value="Protein kinase-like (PK-like)"/>
    <property type="match status" value="1"/>
</dbReference>
<dbReference type="SMART" id="SM00220">
    <property type="entry name" value="S_TKc"/>
    <property type="match status" value="1"/>
</dbReference>
<gene>
    <name evidence="7" type="ORF">GCM10010946_10240</name>
</gene>
<name>A0ABQ2XWB6_9BURK</name>
<evidence type="ECO:0000313" key="8">
    <source>
        <dbReference type="Proteomes" id="UP000653343"/>
    </source>
</evidence>
<keyword evidence="5" id="KW-0812">Transmembrane</keyword>
<dbReference type="PANTHER" id="PTHR24348:SF22">
    <property type="entry name" value="NON-SPECIFIC SERINE_THREONINE PROTEIN KINASE"/>
    <property type="match status" value="1"/>
</dbReference>
<keyword evidence="2" id="KW-0547">Nucleotide-binding</keyword>
<dbReference type="CDD" id="cd14014">
    <property type="entry name" value="STKc_PknB_like"/>
    <property type="match status" value="1"/>
</dbReference>
<keyword evidence="4" id="KW-0067">ATP-binding</keyword>
<feature type="domain" description="Protein kinase" evidence="6">
    <location>
        <begin position="120"/>
        <end position="367"/>
    </location>
</feature>
<evidence type="ECO:0000256" key="2">
    <source>
        <dbReference type="ARBA" id="ARBA00022741"/>
    </source>
</evidence>
<sequence>MTQDYIRVCPGCFTENSHDTLRCQCGMLLTGVDLTVRPQTPSAAASDRSVPDITPEKNQLSADTIECPHEDCAQQNPSDAELCLYCNRPLSAPVKEDERKDTAIHGGLWNLPAGLRDKYTLIAPLPASGSEADLLLLRGADHQRYVLKLYRHGISLKTEIAQRLEKVPVEHRVHVLETGTLSGRQYELMEYCELGSLRQYLQQEKPDAVQLRAILLELDSAVSSVHQAGLLHRDLKPENILIRTKEPLDLILTDFGIASALDATQKLTGTARTLHYAAPETLSGVISAKADYWALGMILLEALTGRHPFNQFSEAVILHQLATREIDLNSVSDKSWKKLLRGLLLRDPAKRWASAEILRWLANDITLPEPVETSGTAGFREPFHIGADICHTKEQLGVALARNWPLASNDLANGLLLQWFRDVQKDHNAVRILLDNRHDRQLSVDVQLLQLILYLSPGLPPVWRGDSVELSAVLLNANRSLKGEKDAASWLHALYHHKVLDLYGQQGDAASADLAQRWYRSADEFVQTWHSFREKIQKRIHSTSAGYVNVDKLMFSDSIPVGPDLPHTHAKLLACAYDARWAERLRKRLQTSYAGLAAYCPWLQELGDLSSMSAAGLLVMDALIPEAEKAVEQQKQAEAWQAQEASIGLGDISERYYGTVLALKSAAKAWLFFEEADANLQREIDGLFGLLTEIREAPHQSADWLNLKKNASKTERILLRMSPVANNISERMTENAGWLGPQSIIAGMLLALVIPMLFNRNLLPFVMLFLLCIVVWRLLPVYLRIRQLRELAALL</sequence>
<reference evidence="8" key="1">
    <citation type="journal article" date="2019" name="Int. J. Syst. Evol. Microbiol.">
        <title>The Global Catalogue of Microorganisms (GCM) 10K type strain sequencing project: providing services to taxonomists for standard genome sequencing and annotation.</title>
        <authorList>
            <consortium name="The Broad Institute Genomics Platform"/>
            <consortium name="The Broad Institute Genome Sequencing Center for Infectious Disease"/>
            <person name="Wu L."/>
            <person name="Ma J."/>
        </authorList>
    </citation>
    <scope>NUCLEOTIDE SEQUENCE [LARGE SCALE GENOMIC DNA]</scope>
    <source>
        <strain evidence="8">KCTC 23917</strain>
    </source>
</reference>
<feature type="transmembrane region" description="Helical" evidence="5">
    <location>
        <begin position="765"/>
        <end position="785"/>
    </location>
</feature>
<keyword evidence="3" id="KW-0418">Kinase</keyword>
<dbReference type="Pfam" id="PF00069">
    <property type="entry name" value="Pkinase"/>
    <property type="match status" value="1"/>
</dbReference>
<evidence type="ECO:0000256" key="1">
    <source>
        <dbReference type="ARBA" id="ARBA00022679"/>
    </source>
</evidence>
<comment type="caution">
    <text evidence="7">The sequence shown here is derived from an EMBL/GenBank/DDBJ whole genome shotgun (WGS) entry which is preliminary data.</text>
</comment>
<dbReference type="EMBL" id="BMYU01000002">
    <property type="protein sequence ID" value="GGX34901.1"/>
    <property type="molecule type" value="Genomic_DNA"/>
</dbReference>
<evidence type="ECO:0000256" key="3">
    <source>
        <dbReference type="ARBA" id="ARBA00022777"/>
    </source>
</evidence>
<keyword evidence="1" id="KW-0808">Transferase</keyword>
<evidence type="ECO:0000256" key="4">
    <source>
        <dbReference type="ARBA" id="ARBA00022840"/>
    </source>
</evidence>
<dbReference type="PROSITE" id="PS50011">
    <property type="entry name" value="PROTEIN_KINASE_DOM"/>
    <property type="match status" value="1"/>
</dbReference>
<dbReference type="InterPro" id="IPR008271">
    <property type="entry name" value="Ser/Thr_kinase_AS"/>
</dbReference>
<dbReference type="Proteomes" id="UP000653343">
    <property type="component" value="Unassembled WGS sequence"/>
</dbReference>
<evidence type="ECO:0000313" key="7">
    <source>
        <dbReference type="EMBL" id="GGX34901.1"/>
    </source>
</evidence>
<evidence type="ECO:0000256" key="5">
    <source>
        <dbReference type="SAM" id="Phobius"/>
    </source>
</evidence>
<dbReference type="Gene3D" id="1.10.510.10">
    <property type="entry name" value="Transferase(Phosphotransferase) domain 1"/>
    <property type="match status" value="1"/>
</dbReference>